<keyword evidence="3" id="KW-1185">Reference proteome</keyword>
<keyword evidence="1" id="KW-0812">Transmembrane</keyword>
<protein>
    <submittedName>
        <fullName evidence="2">Uncharacterized protein</fullName>
    </submittedName>
</protein>
<proteinExistence type="predicted"/>
<reference evidence="2" key="1">
    <citation type="submission" date="2020-12" db="EMBL/GenBank/DDBJ databases">
        <title>Metabolic potential, ecology and presence of endohyphal bacteria is reflected in genomic diversity of Mucoromycotina.</title>
        <authorList>
            <person name="Muszewska A."/>
            <person name="Okrasinska A."/>
            <person name="Steczkiewicz K."/>
            <person name="Drgas O."/>
            <person name="Orlowska M."/>
            <person name="Perlinska-Lenart U."/>
            <person name="Aleksandrzak-Piekarczyk T."/>
            <person name="Szatraj K."/>
            <person name="Zielenkiewicz U."/>
            <person name="Pilsyk S."/>
            <person name="Malc E."/>
            <person name="Mieczkowski P."/>
            <person name="Kruszewska J.S."/>
            <person name="Biernat P."/>
            <person name="Pawlowska J."/>
        </authorList>
    </citation>
    <scope>NUCLEOTIDE SEQUENCE</scope>
    <source>
        <strain evidence="2">CBS 226.32</strain>
    </source>
</reference>
<accession>A0A8H7R0W4</accession>
<feature type="transmembrane region" description="Helical" evidence="1">
    <location>
        <begin position="121"/>
        <end position="137"/>
    </location>
</feature>
<dbReference type="OrthoDB" id="66881at2759"/>
<keyword evidence="1" id="KW-1133">Transmembrane helix</keyword>
<evidence type="ECO:0000313" key="3">
    <source>
        <dbReference type="Proteomes" id="UP000650833"/>
    </source>
</evidence>
<dbReference type="EMBL" id="JAEPRC010000294">
    <property type="protein sequence ID" value="KAG2201136.1"/>
    <property type="molecule type" value="Genomic_DNA"/>
</dbReference>
<evidence type="ECO:0000256" key="1">
    <source>
        <dbReference type="SAM" id="Phobius"/>
    </source>
</evidence>
<dbReference type="Proteomes" id="UP000650833">
    <property type="component" value="Unassembled WGS sequence"/>
</dbReference>
<dbReference type="AlphaFoldDB" id="A0A8H7R0W4"/>
<keyword evidence="1" id="KW-0472">Membrane</keyword>
<organism evidence="2 3">
    <name type="scientific">Mucor plumbeus</name>
    <dbReference type="NCBI Taxonomy" id="97098"/>
    <lineage>
        <taxon>Eukaryota</taxon>
        <taxon>Fungi</taxon>
        <taxon>Fungi incertae sedis</taxon>
        <taxon>Mucoromycota</taxon>
        <taxon>Mucoromycotina</taxon>
        <taxon>Mucoromycetes</taxon>
        <taxon>Mucorales</taxon>
        <taxon>Mucorineae</taxon>
        <taxon>Mucoraceae</taxon>
        <taxon>Mucor</taxon>
    </lineage>
</organism>
<comment type="caution">
    <text evidence="2">The sequence shown here is derived from an EMBL/GenBank/DDBJ whole genome shotgun (WGS) entry which is preliminary data.</text>
</comment>
<gene>
    <name evidence="2" type="ORF">INT46_011867</name>
</gene>
<feature type="transmembrane region" description="Helical" evidence="1">
    <location>
        <begin position="21"/>
        <end position="40"/>
    </location>
</feature>
<evidence type="ECO:0000313" key="2">
    <source>
        <dbReference type="EMBL" id="KAG2201136.1"/>
    </source>
</evidence>
<name>A0A8H7R0W4_9FUNG</name>
<sequence>MLTKHAEYSKASFKLKYHKEIFNLVAVAAGYYCAPYVLYFPGLFDLDTSSQVKTIYNSIGKSSHSFYRRYFKLKEELFKFAPKNVQQVGNIKAFRFDNYQKLQHIQDAVVELEDGARLTELDYIYICIGYVFSFLFLKKPSF</sequence>